<reference evidence="2 3" key="1">
    <citation type="submission" date="2014-10" db="EMBL/GenBank/DDBJ databases">
        <title>Draft genome of the hookworm Ancylostoma caninum.</title>
        <authorList>
            <person name="Mitreva M."/>
        </authorList>
    </citation>
    <scope>NUCLEOTIDE SEQUENCE [LARGE SCALE GENOMIC DNA]</scope>
    <source>
        <strain evidence="2 3">Baltimore</strain>
    </source>
</reference>
<gene>
    <name evidence="2" type="ORF">ANCCAN_07106</name>
</gene>
<evidence type="ECO:0000313" key="2">
    <source>
        <dbReference type="EMBL" id="RCN46927.1"/>
    </source>
</evidence>
<organism evidence="2 3">
    <name type="scientific">Ancylostoma caninum</name>
    <name type="common">Dog hookworm</name>
    <dbReference type="NCBI Taxonomy" id="29170"/>
    <lineage>
        <taxon>Eukaryota</taxon>
        <taxon>Metazoa</taxon>
        <taxon>Ecdysozoa</taxon>
        <taxon>Nematoda</taxon>
        <taxon>Chromadorea</taxon>
        <taxon>Rhabditida</taxon>
        <taxon>Rhabditina</taxon>
        <taxon>Rhabditomorpha</taxon>
        <taxon>Strongyloidea</taxon>
        <taxon>Ancylostomatidae</taxon>
        <taxon>Ancylostomatinae</taxon>
        <taxon>Ancylostoma</taxon>
    </lineage>
</organism>
<name>A0A368GVD8_ANCCA</name>
<keyword evidence="3" id="KW-1185">Reference proteome</keyword>
<comment type="caution">
    <text evidence="2">The sequence shown here is derived from an EMBL/GenBank/DDBJ whole genome shotgun (WGS) entry which is preliminary data.</text>
</comment>
<accession>A0A368GVD8</accession>
<protein>
    <submittedName>
        <fullName evidence="2">Uncharacterized protein</fullName>
    </submittedName>
</protein>
<proteinExistence type="predicted"/>
<dbReference type="Pfam" id="PF17351">
    <property type="entry name" value="DUF5380"/>
    <property type="match status" value="1"/>
</dbReference>
<feature type="transmembrane region" description="Helical" evidence="1">
    <location>
        <begin position="82"/>
        <end position="100"/>
    </location>
</feature>
<evidence type="ECO:0000256" key="1">
    <source>
        <dbReference type="SAM" id="Phobius"/>
    </source>
</evidence>
<sequence length="138" mass="15048">MSRSVIVKRPNRRRRPAPTVIGEVPLGSAHLGFCLADGCCAPPPCTYVGSNNHNVGENIKGAASPPLFAYNLWNIMVCARKVTVFFLLFIVAAIDAEPLAQLLEKLMKMHTEIKNQQLKQFISKAVPSGIDPPNPKIA</sequence>
<dbReference type="EMBL" id="JOJR01000071">
    <property type="protein sequence ID" value="RCN46927.1"/>
    <property type="molecule type" value="Genomic_DNA"/>
</dbReference>
<keyword evidence="1" id="KW-0812">Transmembrane</keyword>
<keyword evidence="1" id="KW-1133">Transmembrane helix</keyword>
<dbReference type="Proteomes" id="UP000252519">
    <property type="component" value="Unassembled WGS sequence"/>
</dbReference>
<keyword evidence="1" id="KW-0472">Membrane</keyword>
<dbReference type="OrthoDB" id="5784527at2759"/>
<dbReference type="AlphaFoldDB" id="A0A368GVD8"/>
<dbReference type="InterPro" id="IPR020376">
    <property type="entry name" value="Uncharacterised_F46C5.1"/>
</dbReference>
<evidence type="ECO:0000313" key="3">
    <source>
        <dbReference type="Proteomes" id="UP000252519"/>
    </source>
</evidence>